<dbReference type="STRING" id="371731.Rsw2DRAFT_2735"/>
<proteinExistence type="inferred from homology"/>
<protein>
    <recommendedName>
        <fullName evidence="1">LPS-assembly protein LptD</fullName>
    </recommendedName>
</protein>
<evidence type="ECO:0000256" key="1">
    <source>
        <dbReference type="HAMAP-Rule" id="MF_01411"/>
    </source>
</evidence>
<dbReference type="InterPro" id="IPR007543">
    <property type="entry name" value="LptD_C"/>
</dbReference>
<comment type="caution">
    <text evidence="1">Lacks conserved residue(s) required for the propagation of feature annotation.</text>
</comment>
<feature type="chain" id="PRO_5009008746" description="LPS-assembly protein LptD" evidence="1">
    <location>
        <begin position="25"/>
        <end position="715"/>
    </location>
</feature>
<dbReference type="GO" id="GO:0043165">
    <property type="term" value="P:Gram-negative-bacterium-type cell outer membrane assembly"/>
    <property type="evidence" value="ECO:0007669"/>
    <property type="project" value="UniProtKB-UniRule"/>
</dbReference>
<comment type="subunit">
    <text evidence="1">Component of the lipopolysaccharide transport and assembly complex.</text>
</comment>
<comment type="similarity">
    <text evidence="1">Belongs to the LptD family.</text>
</comment>
<dbReference type="InterPro" id="IPR050218">
    <property type="entry name" value="LptD"/>
</dbReference>
<name>C8S3V7_9RHOB</name>
<keyword evidence="1" id="KW-0732">Signal</keyword>
<evidence type="ECO:0000313" key="4">
    <source>
        <dbReference type="Proteomes" id="UP000010121"/>
    </source>
</evidence>
<dbReference type="eggNOG" id="COG1452">
    <property type="taxonomic scope" value="Bacteria"/>
</dbReference>
<dbReference type="Pfam" id="PF04453">
    <property type="entry name" value="LptD"/>
    <property type="match status" value="1"/>
</dbReference>
<comment type="caution">
    <text evidence="3">The sequence shown here is derived from an EMBL/GenBank/DDBJ whole genome shotgun (WGS) entry which is preliminary data.</text>
</comment>
<dbReference type="AlphaFoldDB" id="C8S3V7"/>
<dbReference type="OrthoDB" id="9760225at2"/>
<dbReference type="InterPro" id="IPR020889">
    <property type="entry name" value="LipoPS_assembly_LptD"/>
</dbReference>
<dbReference type="GO" id="GO:1990351">
    <property type="term" value="C:transporter complex"/>
    <property type="evidence" value="ECO:0007669"/>
    <property type="project" value="TreeGrafter"/>
</dbReference>
<keyword evidence="1" id="KW-0998">Cell outer membrane</keyword>
<sequence length="715" mass="78133" precursor="true">MRGLRLLALTVALWLGLLVPPAAAQDMATLIANRVSVVGDDTLVAEGAVEVLYQGRRLRAARITYDRPADRLHIEGPITLIDGTGSFLLASQADLAADLSEGVLISARMVLNQQLQIAAAQIIRVGDRYTRMSNSVASSCQVCADNPVPLWEIRAASVVHDQLRQQLYFDSAQLRVGGVPVFYLPRLRMPDPTLKRATGFLTPELRTTSGLGPGVKVPYFIALGPSRDLTLTPYLTAKSGRTLGLRYRQAFATGQIEVTGAVSTDDMRPDKTRGYVLATGAFDLPRNFKLDFNLQAVSDPAYYLDYAVSDQDRLDNRVEISRTRHNEYISGRVIQFRSIRAGEDNATLPSLIGDFTFHRRFDGGPLGGEGGLRFQTHSHYRTSSNPLDADLDGHADGRDLSRVSLRADWRRNWVLPGGVLGAVMGEVSGDIYAIRQDALYQGQTTRLDGAAAVELRWPWVSTATTGAAYVIEPVLQLVASPRRLAPLPNEDSALVEFDEGNLFSLNRFAGSDARERGVRLNLGIGWTRYDPAGWNLGATLGRVLRRTDPAQFGPASGLAGRSSDWLAATQLSLGSGIKMTNRLLFDDSFAVTKAEVRMDLNRDRYGIGSSYVWMLADAGENRLTDTSELYLDGRYDLTAAWTGKAATRYDLIADRATNASLGLEFRNECLAIDLSLSRRFTSSTSVEPTTDFGLSVDLLGFGSGTKAGPARVCRR</sequence>
<evidence type="ECO:0000259" key="2">
    <source>
        <dbReference type="Pfam" id="PF04453"/>
    </source>
</evidence>
<comment type="function">
    <text evidence="1">Involved in the assembly of lipopolysaccharide (LPS) at the surface of the outer membrane.</text>
</comment>
<dbReference type="GO" id="GO:0015920">
    <property type="term" value="P:lipopolysaccharide transport"/>
    <property type="evidence" value="ECO:0007669"/>
    <property type="project" value="InterPro"/>
</dbReference>
<feature type="domain" description="LptD C-terminal" evidence="2">
    <location>
        <begin position="271"/>
        <end position="641"/>
    </location>
</feature>
<keyword evidence="4" id="KW-1185">Reference proteome</keyword>
<comment type="subcellular location">
    <subcellularLocation>
        <location evidence="1">Cell outer membrane</location>
    </subcellularLocation>
</comment>
<dbReference type="Proteomes" id="UP000010121">
    <property type="component" value="Unassembled WGS sequence"/>
</dbReference>
<evidence type="ECO:0000313" key="3">
    <source>
        <dbReference type="EMBL" id="EEW24326.1"/>
    </source>
</evidence>
<gene>
    <name evidence="1" type="primary">lptD</name>
    <name evidence="3" type="ORF">Rsw2DRAFT_2735</name>
</gene>
<dbReference type="RefSeq" id="WP_008031910.1">
    <property type="nucleotide sequence ID" value="NZ_ACYY01000021.1"/>
</dbReference>
<feature type="signal peptide" evidence="1">
    <location>
        <begin position="1"/>
        <end position="24"/>
    </location>
</feature>
<accession>C8S3V7</accession>
<reference evidence="3 4" key="1">
    <citation type="submission" date="2009-08" db="EMBL/GenBank/DDBJ databases">
        <title>The draft genome of Rhodobacter sp. SW2.</title>
        <authorList>
            <consortium name="US DOE Joint Genome Institute (JGI-PGF)"/>
            <person name="Lucas S."/>
            <person name="Copeland A."/>
            <person name="Lapidus A."/>
            <person name="Glavina del Rio T."/>
            <person name="Tice H."/>
            <person name="Bruce D."/>
            <person name="Goodwin L."/>
            <person name="Pitluck S."/>
            <person name="Larimer F."/>
            <person name="Land M.L."/>
            <person name="Hauser L."/>
            <person name="Emerson D."/>
        </authorList>
    </citation>
    <scope>NUCLEOTIDE SEQUENCE [LARGE SCALE GENOMIC DNA]</scope>
    <source>
        <strain evidence="3 4">SW2</strain>
    </source>
</reference>
<keyword evidence="1" id="KW-0472">Membrane</keyword>
<dbReference type="PANTHER" id="PTHR30189:SF1">
    <property type="entry name" value="LPS-ASSEMBLY PROTEIN LPTD"/>
    <property type="match status" value="1"/>
</dbReference>
<dbReference type="HAMAP" id="MF_01411">
    <property type="entry name" value="LPS_assembly_LptD"/>
    <property type="match status" value="1"/>
</dbReference>
<dbReference type="EMBL" id="ACYY01000021">
    <property type="protein sequence ID" value="EEW24326.1"/>
    <property type="molecule type" value="Genomic_DNA"/>
</dbReference>
<dbReference type="PANTHER" id="PTHR30189">
    <property type="entry name" value="LPS-ASSEMBLY PROTEIN"/>
    <property type="match status" value="1"/>
</dbReference>
<dbReference type="GO" id="GO:0009279">
    <property type="term" value="C:cell outer membrane"/>
    <property type="evidence" value="ECO:0007669"/>
    <property type="project" value="UniProtKB-SubCell"/>
</dbReference>
<organism evidence="3 4">
    <name type="scientific">Rhodobacter ferrooxidans</name>
    <dbReference type="NCBI Taxonomy" id="371731"/>
    <lineage>
        <taxon>Bacteria</taxon>
        <taxon>Pseudomonadati</taxon>
        <taxon>Pseudomonadota</taxon>
        <taxon>Alphaproteobacteria</taxon>
        <taxon>Rhodobacterales</taxon>
        <taxon>Rhodobacter group</taxon>
        <taxon>Rhodobacter</taxon>
    </lineage>
</organism>